<dbReference type="Gene3D" id="2.10.260.10">
    <property type="match status" value="1"/>
</dbReference>
<evidence type="ECO:0000313" key="2">
    <source>
        <dbReference type="EMBL" id="USQ81368.1"/>
    </source>
</evidence>
<evidence type="ECO:0000313" key="3">
    <source>
        <dbReference type="Proteomes" id="UP001056455"/>
    </source>
</evidence>
<dbReference type="Pfam" id="PF04014">
    <property type="entry name" value="MazE_antitoxin"/>
    <property type="match status" value="1"/>
</dbReference>
<organism evidence="2 3">
    <name type="scientific">Ornithinimicrobium faecis</name>
    <dbReference type="NCBI Taxonomy" id="2934158"/>
    <lineage>
        <taxon>Bacteria</taxon>
        <taxon>Bacillati</taxon>
        <taxon>Actinomycetota</taxon>
        <taxon>Actinomycetes</taxon>
        <taxon>Micrococcales</taxon>
        <taxon>Ornithinimicrobiaceae</taxon>
        <taxon>Ornithinimicrobium</taxon>
    </lineage>
</organism>
<dbReference type="GO" id="GO:0003677">
    <property type="term" value="F:DNA binding"/>
    <property type="evidence" value="ECO:0007669"/>
    <property type="project" value="UniProtKB-KW"/>
</dbReference>
<feature type="domain" description="SpoVT-AbrB" evidence="1">
    <location>
        <begin position="4"/>
        <end position="50"/>
    </location>
</feature>
<dbReference type="InterPro" id="IPR007159">
    <property type="entry name" value="SpoVT-AbrB_dom"/>
</dbReference>
<dbReference type="Proteomes" id="UP001056455">
    <property type="component" value="Chromosome"/>
</dbReference>
<dbReference type="NCBIfam" id="TIGR01439">
    <property type="entry name" value="lp_hng_hel_AbrB"/>
    <property type="match status" value="1"/>
</dbReference>
<sequence>MSSATMTSKGQITVPKVVRDDLGLVPGAKVLFVKLGDGHYRLVARTGEVSDLAGMLHREGQQPLSLTDMDEGMAAAAAESGNAGTARARADE</sequence>
<dbReference type="RefSeq" id="WP_252594797.1">
    <property type="nucleotide sequence ID" value="NZ_CP099489.1"/>
</dbReference>
<keyword evidence="3" id="KW-1185">Reference proteome</keyword>
<gene>
    <name evidence="2" type="ORF">NF556_06890</name>
</gene>
<accession>A0ABY4YX59</accession>
<dbReference type="EMBL" id="CP099489">
    <property type="protein sequence ID" value="USQ81368.1"/>
    <property type="molecule type" value="Genomic_DNA"/>
</dbReference>
<protein>
    <submittedName>
        <fullName evidence="2">AbrB/MazE/SpoVT family DNA-binding domain-containing protein</fullName>
    </submittedName>
</protein>
<keyword evidence="2" id="KW-0238">DNA-binding</keyword>
<dbReference type="InterPro" id="IPR037914">
    <property type="entry name" value="SpoVT-AbrB_sf"/>
</dbReference>
<dbReference type="SUPFAM" id="SSF89447">
    <property type="entry name" value="AbrB/MazE/MraZ-like"/>
    <property type="match status" value="1"/>
</dbReference>
<dbReference type="SMART" id="SM00966">
    <property type="entry name" value="SpoVT_AbrB"/>
    <property type="match status" value="1"/>
</dbReference>
<name>A0ABY4YX59_9MICO</name>
<evidence type="ECO:0000259" key="1">
    <source>
        <dbReference type="SMART" id="SM00966"/>
    </source>
</evidence>
<proteinExistence type="predicted"/>
<reference evidence="2" key="1">
    <citation type="submission" date="2022-06" db="EMBL/GenBank/DDBJ databases">
        <title>Ornithinimicrobium HY1793.</title>
        <authorList>
            <person name="Huang Y."/>
        </authorList>
    </citation>
    <scope>NUCLEOTIDE SEQUENCE</scope>
    <source>
        <strain evidence="2">HY1793</strain>
    </source>
</reference>